<evidence type="ECO:0000256" key="1">
    <source>
        <dbReference type="ARBA" id="ARBA00022729"/>
    </source>
</evidence>
<dbReference type="InterPro" id="IPR023155">
    <property type="entry name" value="Cyt_c-552/4"/>
</dbReference>
<keyword evidence="1" id="KW-0732">Signal</keyword>
<evidence type="ECO:0000313" key="4">
    <source>
        <dbReference type="Proteomes" id="UP000263642"/>
    </source>
</evidence>
<dbReference type="EMBL" id="DQAY01000177">
    <property type="protein sequence ID" value="HCO26781.1"/>
    <property type="molecule type" value="Genomic_DNA"/>
</dbReference>
<comment type="caution">
    <text evidence="3">The sequence shown here is derived from an EMBL/GenBank/DDBJ whole genome shotgun (WGS) entry which is preliminary data.</text>
</comment>
<reference evidence="3 4" key="1">
    <citation type="journal article" date="2018" name="Nat. Biotechnol.">
        <title>A standardized bacterial taxonomy based on genome phylogeny substantially revises the tree of life.</title>
        <authorList>
            <person name="Parks D.H."/>
            <person name="Chuvochina M."/>
            <person name="Waite D.W."/>
            <person name="Rinke C."/>
            <person name="Skarshewski A."/>
            <person name="Chaumeil P.A."/>
            <person name="Hugenholtz P."/>
        </authorList>
    </citation>
    <scope>NUCLEOTIDE SEQUENCE [LARGE SCALE GENOMIC DNA]</scope>
    <source>
        <strain evidence="3">UBA9375</strain>
    </source>
</reference>
<dbReference type="InterPro" id="IPR051829">
    <property type="entry name" value="Multiheme_Cytochr_ET"/>
</dbReference>
<dbReference type="AlphaFoldDB" id="A0A3D3RD72"/>
<dbReference type="PANTHER" id="PTHR35038">
    <property type="entry name" value="DISSIMILATORY SULFITE REDUCTASE SIRA"/>
    <property type="match status" value="1"/>
</dbReference>
<evidence type="ECO:0000259" key="2">
    <source>
        <dbReference type="Pfam" id="PF13435"/>
    </source>
</evidence>
<proteinExistence type="predicted"/>
<dbReference type="Proteomes" id="UP000263642">
    <property type="component" value="Unassembled WGS sequence"/>
</dbReference>
<feature type="domain" description="Cytochrome c-552/4" evidence="2">
    <location>
        <begin position="181"/>
        <end position="219"/>
    </location>
</feature>
<name>A0A3D3RD72_9PLAN</name>
<accession>A0A3D3RD72</accession>
<dbReference type="PROSITE" id="PS51257">
    <property type="entry name" value="PROKAR_LIPOPROTEIN"/>
    <property type="match status" value="1"/>
</dbReference>
<dbReference type="PANTHER" id="PTHR35038:SF8">
    <property type="entry name" value="C-TYPE POLYHEME CYTOCHROME OMCC"/>
    <property type="match status" value="1"/>
</dbReference>
<dbReference type="SUPFAM" id="SSF48695">
    <property type="entry name" value="Multiheme cytochromes"/>
    <property type="match status" value="1"/>
</dbReference>
<sequence>MSRNKPLIPPLLILLLACLSGTAWYLNGSQQSDLFIPKVRATVQPVKMKQCCECHDKVCQQYTGAPHLRTLREATDPSVMDKFAGRKITLKENGHTYRFYKDHDELWVKCDGYPSPVRIEWFFGSGLHAITPVSLFPNEAGKSELLQHIVSWYPSDKLGITLGLQELAHDRSGIQALGEVSSHASTLNCFGCHTSYLGDVQGEINTKEMIAGVSCVRCHLEGEAHIQAAERGDRNLHILNWNQLTPLDSINRCGECHRRSDQLEPDEIHPDNKLLIRFAPVGLSQSPCFLKQNDVKFADGKTARMDCTTCHNPHEQASRDPEFYRQICLNCHSDLKDHAPVCSKKPMQSECLQCHMPSVQVHDNLPFTDHWIRIHERDKERFPEFLLNKSN</sequence>
<organism evidence="3 4">
    <name type="scientific">Gimesia maris</name>
    <dbReference type="NCBI Taxonomy" id="122"/>
    <lineage>
        <taxon>Bacteria</taxon>
        <taxon>Pseudomonadati</taxon>
        <taxon>Planctomycetota</taxon>
        <taxon>Planctomycetia</taxon>
        <taxon>Planctomycetales</taxon>
        <taxon>Planctomycetaceae</taxon>
        <taxon>Gimesia</taxon>
    </lineage>
</organism>
<evidence type="ECO:0000313" key="3">
    <source>
        <dbReference type="EMBL" id="HCO26781.1"/>
    </source>
</evidence>
<dbReference type="InterPro" id="IPR036280">
    <property type="entry name" value="Multihaem_cyt_sf"/>
</dbReference>
<dbReference type="Pfam" id="PF13435">
    <property type="entry name" value="Cytochrome_C554"/>
    <property type="match status" value="1"/>
</dbReference>
<dbReference type="Gene3D" id="1.10.1130.10">
    <property type="entry name" value="Flavocytochrome C3, Chain A"/>
    <property type="match status" value="2"/>
</dbReference>
<gene>
    <name evidence="3" type="ORF">DIT97_28610</name>
</gene>
<protein>
    <recommendedName>
        <fullName evidence="2">Cytochrome c-552/4 domain-containing protein</fullName>
    </recommendedName>
</protein>